<dbReference type="Gene3D" id="3.30.470.10">
    <property type="match status" value="1"/>
</dbReference>
<dbReference type="PANTHER" id="PTHR42825:SF29">
    <property type="entry name" value="BRANCHED-CHAIN-AMINO-ACID AMINOTRANSFERASE"/>
    <property type="match status" value="1"/>
</dbReference>
<dbReference type="InterPro" id="IPR043131">
    <property type="entry name" value="BCAT-like_N"/>
</dbReference>
<evidence type="ECO:0000256" key="1">
    <source>
        <dbReference type="ARBA" id="ARBA00001933"/>
    </source>
</evidence>
<evidence type="ECO:0000313" key="5">
    <source>
        <dbReference type="Proteomes" id="UP001318860"/>
    </source>
</evidence>
<dbReference type="PANTHER" id="PTHR42825">
    <property type="entry name" value="AMINO ACID AMINOTRANSFERASE"/>
    <property type="match status" value="1"/>
</dbReference>
<dbReference type="Proteomes" id="UP001318860">
    <property type="component" value="Unassembled WGS sequence"/>
</dbReference>
<evidence type="ECO:0000313" key="4">
    <source>
        <dbReference type="EMBL" id="KAK6123454.1"/>
    </source>
</evidence>
<gene>
    <name evidence="4" type="ORF">DH2020_042806</name>
</gene>
<evidence type="ECO:0000256" key="2">
    <source>
        <dbReference type="ARBA" id="ARBA00009320"/>
    </source>
</evidence>
<comment type="cofactor">
    <cofactor evidence="1">
        <name>pyridoxal 5'-phosphate</name>
        <dbReference type="ChEBI" id="CHEBI:597326"/>
    </cofactor>
</comment>
<comment type="similarity">
    <text evidence="2">Belongs to the class-IV pyridoxal-phosphate-dependent aminotransferase family.</text>
</comment>
<dbReference type="SUPFAM" id="SSF56752">
    <property type="entry name" value="D-aminoacid aminotransferase-like PLP-dependent enzymes"/>
    <property type="match status" value="1"/>
</dbReference>
<dbReference type="InterPro" id="IPR036038">
    <property type="entry name" value="Aminotransferase-like"/>
</dbReference>
<organism evidence="4 5">
    <name type="scientific">Rehmannia glutinosa</name>
    <name type="common">Chinese foxglove</name>
    <dbReference type="NCBI Taxonomy" id="99300"/>
    <lineage>
        <taxon>Eukaryota</taxon>
        <taxon>Viridiplantae</taxon>
        <taxon>Streptophyta</taxon>
        <taxon>Embryophyta</taxon>
        <taxon>Tracheophyta</taxon>
        <taxon>Spermatophyta</taxon>
        <taxon>Magnoliopsida</taxon>
        <taxon>eudicotyledons</taxon>
        <taxon>Gunneridae</taxon>
        <taxon>Pentapetalae</taxon>
        <taxon>asterids</taxon>
        <taxon>lamiids</taxon>
        <taxon>Lamiales</taxon>
        <taxon>Orobanchaceae</taxon>
        <taxon>Rehmannieae</taxon>
        <taxon>Rehmannia</taxon>
    </lineage>
</organism>
<dbReference type="InterPro" id="IPR005786">
    <property type="entry name" value="B_amino_transII"/>
</dbReference>
<evidence type="ECO:0000256" key="3">
    <source>
        <dbReference type="ARBA" id="ARBA00022898"/>
    </source>
</evidence>
<sequence>MCMPSPSVHQFVDAVKQTALANRRWIPPPGKGSLYIRPLLIGSGPILGLAPASEYTFLVYASPVGNYFKVGSNLHFI</sequence>
<keyword evidence="3" id="KW-0663">Pyridoxal phosphate</keyword>
<keyword evidence="5" id="KW-1185">Reference proteome</keyword>
<reference evidence="4 5" key="1">
    <citation type="journal article" date="2021" name="Comput. Struct. Biotechnol. J.">
        <title>De novo genome assembly of the potent medicinal plant Rehmannia glutinosa using nanopore technology.</title>
        <authorList>
            <person name="Ma L."/>
            <person name="Dong C."/>
            <person name="Song C."/>
            <person name="Wang X."/>
            <person name="Zheng X."/>
            <person name="Niu Y."/>
            <person name="Chen S."/>
            <person name="Feng W."/>
        </authorList>
    </citation>
    <scope>NUCLEOTIDE SEQUENCE [LARGE SCALE GENOMIC DNA]</scope>
    <source>
        <strain evidence="4">DH-2019</strain>
    </source>
</reference>
<comment type="caution">
    <text evidence="4">The sequence shown here is derived from an EMBL/GenBank/DDBJ whole genome shotgun (WGS) entry which is preliminary data.</text>
</comment>
<name>A0ABR0ULG7_REHGL</name>
<dbReference type="EMBL" id="JABTTQ020002551">
    <property type="protein sequence ID" value="KAK6123454.1"/>
    <property type="molecule type" value="Genomic_DNA"/>
</dbReference>
<protein>
    <submittedName>
        <fullName evidence="4">Uncharacterized protein</fullName>
    </submittedName>
</protein>
<proteinExistence type="inferred from homology"/>
<accession>A0ABR0ULG7</accession>